<comment type="caution">
    <text evidence="1">The sequence shown here is derived from an EMBL/GenBank/DDBJ whole genome shotgun (WGS) entry which is preliminary data.</text>
</comment>
<reference evidence="2" key="1">
    <citation type="journal article" date="2019" name="Int. J. Syst. Evol. Microbiol.">
        <title>The Global Catalogue of Microorganisms (GCM) 10K type strain sequencing project: providing services to taxonomists for standard genome sequencing and annotation.</title>
        <authorList>
            <consortium name="The Broad Institute Genomics Platform"/>
            <consortium name="The Broad Institute Genome Sequencing Center for Infectious Disease"/>
            <person name="Wu L."/>
            <person name="Ma J."/>
        </authorList>
    </citation>
    <scope>NUCLEOTIDE SEQUENCE [LARGE SCALE GENOMIC DNA]</scope>
    <source>
        <strain evidence="2">JCM 9458</strain>
    </source>
</reference>
<accession>A0ABP6SXN4</accession>
<dbReference type="SUPFAM" id="SSF52218">
    <property type="entry name" value="Flavoproteins"/>
    <property type="match status" value="1"/>
</dbReference>
<gene>
    <name evidence="1" type="ORF">GCM10020369_24680</name>
</gene>
<name>A0ABP6SXN4_9ACTN</name>
<evidence type="ECO:0000313" key="1">
    <source>
        <dbReference type="EMBL" id="GAA3386562.1"/>
    </source>
</evidence>
<protein>
    <submittedName>
        <fullName evidence="1">NAD(P)H-dependent oxidoreductase</fullName>
    </submittedName>
</protein>
<sequence length="150" mass="15485">MSTLLVVHHTISPATQELLEAVLAGARTDEIEGVDVVARPALAATVPDALAADGVLLGTPANIGYMSGALKHFFDQIYYPCLDAKAGTPYGVWVHGNNDVSGALRGVETITTGLGWQQVAAPVTVTGAPDKAAREACWELGATVAASLMD</sequence>
<evidence type="ECO:0000313" key="2">
    <source>
        <dbReference type="Proteomes" id="UP001501676"/>
    </source>
</evidence>
<dbReference type="RefSeq" id="WP_345728187.1">
    <property type="nucleotide sequence ID" value="NZ_BAAAYN010000017.1"/>
</dbReference>
<dbReference type="InterPro" id="IPR029039">
    <property type="entry name" value="Flavoprotein-like_sf"/>
</dbReference>
<dbReference type="EMBL" id="BAAAYN010000017">
    <property type="protein sequence ID" value="GAA3386562.1"/>
    <property type="molecule type" value="Genomic_DNA"/>
</dbReference>
<organism evidence="1 2">
    <name type="scientific">Cryptosporangium minutisporangium</name>
    <dbReference type="NCBI Taxonomy" id="113569"/>
    <lineage>
        <taxon>Bacteria</taxon>
        <taxon>Bacillati</taxon>
        <taxon>Actinomycetota</taxon>
        <taxon>Actinomycetes</taxon>
        <taxon>Cryptosporangiales</taxon>
        <taxon>Cryptosporangiaceae</taxon>
        <taxon>Cryptosporangium</taxon>
    </lineage>
</organism>
<dbReference type="Gene3D" id="3.40.50.360">
    <property type="match status" value="1"/>
</dbReference>
<proteinExistence type="predicted"/>
<dbReference type="Proteomes" id="UP001501676">
    <property type="component" value="Unassembled WGS sequence"/>
</dbReference>
<keyword evidence="2" id="KW-1185">Reference proteome</keyword>